<evidence type="ECO:0000313" key="2">
    <source>
        <dbReference type="Proteomes" id="UP001432322"/>
    </source>
</evidence>
<comment type="caution">
    <text evidence="1">The sequence shown here is derived from an EMBL/GenBank/DDBJ whole genome shotgun (WGS) entry which is preliminary data.</text>
</comment>
<feature type="non-terminal residue" evidence="1">
    <location>
        <position position="1"/>
    </location>
</feature>
<proteinExistence type="predicted"/>
<evidence type="ECO:0000313" key="1">
    <source>
        <dbReference type="EMBL" id="GMT27643.1"/>
    </source>
</evidence>
<protein>
    <submittedName>
        <fullName evidence="1">Uncharacterized protein</fullName>
    </submittedName>
</protein>
<gene>
    <name evidence="1" type="ORF">PFISCL1PPCAC_18940</name>
</gene>
<name>A0AAV5WB74_9BILA</name>
<sequence>QSNHFGTCYFIEERENFISILSVILIDCHIDILKCAFLRQSTKYFHYLFFHVIRYLDFSRSSIHSCFASIGEIEMRKDQIDNFIGKIEKRRIQFNFSQIF</sequence>
<dbReference type="EMBL" id="BTSY01000005">
    <property type="protein sequence ID" value="GMT27643.1"/>
    <property type="molecule type" value="Genomic_DNA"/>
</dbReference>
<dbReference type="AlphaFoldDB" id="A0AAV5WB74"/>
<dbReference type="Proteomes" id="UP001432322">
    <property type="component" value="Unassembled WGS sequence"/>
</dbReference>
<organism evidence="1 2">
    <name type="scientific">Pristionchus fissidentatus</name>
    <dbReference type="NCBI Taxonomy" id="1538716"/>
    <lineage>
        <taxon>Eukaryota</taxon>
        <taxon>Metazoa</taxon>
        <taxon>Ecdysozoa</taxon>
        <taxon>Nematoda</taxon>
        <taxon>Chromadorea</taxon>
        <taxon>Rhabditida</taxon>
        <taxon>Rhabditina</taxon>
        <taxon>Diplogasteromorpha</taxon>
        <taxon>Diplogasteroidea</taxon>
        <taxon>Neodiplogasteridae</taxon>
        <taxon>Pristionchus</taxon>
    </lineage>
</organism>
<reference evidence="1" key="1">
    <citation type="submission" date="2023-10" db="EMBL/GenBank/DDBJ databases">
        <title>Genome assembly of Pristionchus species.</title>
        <authorList>
            <person name="Yoshida K."/>
            <person name="Sommer R.J."/>
        </authorList>
    </citation>
    <scope>NUCLEOTIDE SEQUENCE</scope>
    <source>
        <strain evidence="1">RS5133</strain>
    </source>
</reference>
<keyword evidence="2" id="KW-1185">Reference proteome</keyword>
<accession>A0AAV5WB74</accession>